<feature type="region of interest" description="Disordered" evidence="1">
    <location>
        <begin position="1"/>
        <end position="26"/>
    </location>
</feature>
<evidence type="ECO:0000313" key="3">
    <source>
        <dbReference type="Proteomes" id="UP001163850"/>
    </source>
</evidence>
<dbReference type="AlphaFoldDB" id="A0AA38UPQ5"/>
<evidence type="ECO:0000313" key="2">
    <source>
        <dbReference type="EMBL" id="KAJ3981429.1"/>
    </source>
</evidence>
<proteinExistence type="predicted"/>
<gene>
    <name evidence="2" type="ORF">F5890DRAFT_1556806</name>
</gene>
<dbReference type="Proteomes" id="UP001163850">
    <property type="component" value="Unassembled WGS sequence"/>
</dbReference>
<accession>A0AA38UPQ5</accession>
<comment type="caution">
    <text evidence="2">The sequence shown here is derived from an EMBL/GenBank/DDBJ whole genome shotgun (WGS) entry which is preliminary data.</text>
</comment>
<reference evidence="2" key="1">
    <citation type="submission" date="2022-08" db="EMBL/GenBank/DDBJ databases">
        <authorList>
            <consortium name="DOE Joint Genome Institute"/>
            <person name="Min B."/>
            <person name="Riley R."/>
            <person name="Sierra-Patev S."/>
            <person name="Naranjo-Ortiz M."/>
            <person name="Looney B."/>
            <person name="Konkel Z."/>
            <person name="Slot J.C."/>
            <person name="Sakamoto Y."/>
            <person name="Steenwyk J.L."/>
            <person name="Rokas A."/>
            <person name="Carro J."/>
            <person name="Camarero S."/>
            <person name="Ferreira P."/>
            <person name="Molpeceres G."/>
            <person name="Ruiz-Duenas F.J."/>
            <person name="Serrano A."/>
            <person name="Henrissat B."/>
            <person name="Drula E."/>
            <person name="Hughes K.W."/>
            <person name="Mata J.L."/>
            <person name="Ishikawa N.K."/>
            <person name="Vargas-Isla R."/>
            <person name="Ushijima S."/>
            <person name="Smith C.A."/>
            <person name="Ahrendt S."/>
            <person name="Andreopoulos W."/>
            <person name="He G."/>
            <person name="Labutti K."/>
            <person name="Lipzen A."/>
            <person name="Ng V."/>
            <person name="Sandor L."/>
            <person name="Barry K."/>
            <person name="Martinez A.T."/>
            <person name="Xiao Y."/>
            <person name="Gibbons J.G."/>
            <person name="Terashima K."/>
            <person name="Hibbett D.S."/>
            <person name="Grigoriev I.V."/>
        </authorList>
    </citation>
    <scope>NUCLEOTIDE SEQUENCE</scope>
    <source>
        <strain evidence="2">TFB7829</strain>
    </source>
</reference>
<evidence type="ECO:0000256" key="1">
    <source>
        <dbReference type="SAM" id="MobiDB-lite"/>
    </source>
</evidence>
<protein>
    <submittedName>
        <fullName evidence="2">Uncharacterized protein</fullName>
    </submittedName>
</protein>
<dbReference type="EMBL" id="MU802114">
    <property type="protein sequence ID" value="KAJ3981429.1"/>
    <property type="molecule type" value="Genomic_DNA"/>
</dbReference>
<name>A0AA38UPQ5_9AGAR</name>
<sequence length="380" mass="43273">MPQPLARRKTSPFTHTLRPSHTPDRKRVQSGLVFWRSPYARPTKRVRFGLVCGRSPYAQPTRWTENESALDSFSGVHPMPNPQNESALDSFAVVHPTPNPHAGQKTSPHWTRFCRSPYAQPTKRVRFGLICGRSPYAQPTRRTENKSALDSFLSFTLRPTHKTSPLWTRLRSFTLRPTHKTSPLWTRLRSFTLRPTHTLDRKRVRIGLVSVVHPTPNPQNQSALDSFVVVHPTPNPQNESALDSFAVVHPTPNPHAGQKTSPRWTRFLAFTQPTRYARPTKRVRFGLFCGRSPYAQPTRRTENESNADSKRVLFAHALHPTHSPNSIPACYTPQMPRIPAAARTTPKMIPPIANKSFRLYFSSVYNSNIFCLLYTLLACF</sequence>
<organism evidence="2 3">
    <name type="scientific">Lentinula detonsa</name>
    <dbReference type="NCBI Taxonomy" id="2804962"/>
    <lineage>
        <taxon>Eukaryota</taxon>
        <taxon>Fungi</taxon>
        <taxon>Dikarya</taxon>
        <taxon>Basidiomycota</taxon>
        <taxon>Agaricomycotina</taxon>
        <taxon>Agaricomycetes</taxon>
        <taxon>Agaricomycetidae</taxon>
        <taxon>Agaricales</taxon>
        <taxon>Marasmiineae</taxon>
        <taxon>Omphalotaceae</taxon>
        <taxon>Lentinula</taxon>
    </lineage>
</organism>
<feature type="compositionally biased region" description="Basic residues" evidence="1">
    <location>
        <begin position="1"/>
        <end position="10"/>
    </location>
</feature>